<dbReference type="AlphaFoldDB" id="A0A192H0C3"/>
<dbReference type="OrthoDB" id="27330at2"/>
<dbReference type="Gene3D" id="3.40.630.190">
    <property type="entry name" value="LCP protein"/>
    <property type="match status" value="1"/>
</dbReference>
<dbReference type="Proteomes" id="UP000078582">
    <property type="component" value="Chromosome"/>
</dbReference>
<keyword evidence="3" id="KW-1185">Reference proteome</keyword>
<proteinExistence type="inferred from homology"/>
<sequence length="356" mass="39557">MNGTSRRQQRPTRKKHHWILWTLLGVLVVLLLAGGGFAYSILHKTQASFDKMYSPATTKAPQAIEQGKPVSILFLGVDTGADGRVDRGNSDTLIVATLNPKTHKTMMYSIPRDTLAEMSGDKKRNMQKINAAYNIGSSTMAKKTVSRLLGIPIDYYVTVNMGGLQKVVDAVGGVTVNSPMVVSLNGITIPKGKQHLNGKQALTYARMRYEDPRGDYGRQMRQQEVIRAVMKKLASPKGISHYDALLKSLQPNVRTDLPFNNIIRLGLKYHKNADHISSQHLQGQSAWINGSSYQIASTSQLTKASNKMRAEMALPKKQLDNDETRLNALNPTFNGTSNQTYNTFGLDTVYYTYNTY</sequence>
<comment type="similarity">
    <text evidence="1">Belongs to the LytR/CpsA/Psr (LCP) family.</text>
</comment>
<dbReference type="RefSeq" id="WP_068226008.1">
    <property type="nucleotide sequence ID" value="NZ_CP014623.1"/>
</dbReference>
<evidence type="ECO:0000313" key="2">
    <source>
        <dbReference type="EMBL" id="ANK61733.1"/>
    </source>
</evidence>
<gene>
    <name evidence="2" type="ORF">AYR53_02490</name>
</gene>
<dbReference type="Pfam" id="PF03816">
    <property type="entry name" value="LytR_cpsA_psr"/>
    <property type="match status" value="1"/>
</dbReference>
<dbReference type="EMBL" id="CP014873">
    <property type="protein sequence ID" value="ANK61733.1"/>
    <property type="molecule type" value="Genomic_DNA"/>
</dbReference>
<reference evidence="2 3" key="1">
    <citation type="submission" date="2016-03" db="EMBL/GenBank/DDBJ databases">
        <title>Pediococcus and Lactobacillus from brewery environment - whole genome sequencing and assembly.</title>
        <authorList>
            <person name="Behr J."/>
            <person name="Geissler A.J."/>
            <person name="Vogel R.F."/>
        </authorList>
    </citation>
    <scope>NUCLEOTIDE SEQUENCE [LARGE SCALE GENOMIC DNA]</scope>
    <source>
        <strain evidence="2 3">TMW 1.1989</strain>
    </source>
</reference>
<organism evidence="2 3">
    <name type="scientific">Loigolactobacillus backii</name>
    <dbReference type="NCBI Taxonomy" id="375175"/>
    <lineage>
        <taxon>Bacteria</taxon>
        <taxon>Bacillati</taxon>
        <taxon>Bacillota</taxon>
        <taxon>Bacilli</taxon>
        <taxon>Lactobacillales</taxon>
        <taxon>Lactobacillaceae</taxon>
        <taxon>Loigolactobacillus</taxon>
    </lineage>
</organism>
<evidence type="ECO:0000313" key="3">
    <source>
        <dbReference type="Proteomes" id="UP000078582"/>
    </source>
</evidence>
<evidence type="ECO:0000256" key="1">
    <source>
        <dbReference type="ARBA" id="ARBA00006068"/>
    </source>
</evidence>
<dbReference type="PANTHER" id="PTHR33392">
    <property type="entry name" value="POLYISOPRENYL-TEICHOIC ACID--PEPTIDOGLYCAN TEICHOIC ACID TRANSFERASE TAGU"/>
    <property type="match status" value="1"/>
</dbReference>
<protein>
    <submittedName>
        <fullName evidence="2">LytR family transcriptional regulator</fullName>
    </submittedName>
</protein>
<dbReference type="InterPro" id="IPR050922">
    <property type="entry name" value="LytR/CpsA/Psr_CW_biosynth"/>
</dbReference>
<dbReference type="KEGG" id="lbt:AYR52_10840"/>
<dbReference type="GeneID" id="42981104"/>
<dbReference type="STRING" id="375175.AYR53_02490"/>
<dbReference type="InterPro" id="IPR004474">
    <property type="entry name" value="LytR_CpsA_psr"/>
</dbReference>
<accession>A0A192H0C3</accession>
<dbReference type="PANTHER" id="PTHR33392:SF6">
    <property type="entry name" value="POLYISOPRENYL-TEICHOIC ACID--PEPTIDOGLYCAN TEICHOIC ACID TRANSFERASE TAGU"/>
    <property type="match status" value="1"/>
</dbReference>
<dbReference type="NCBIfam" id="TIGR00350">
    <property type="entry name" value="lytR_cpsA_psr"/>
    <property type="match status" value="1"/>
</dbReference>
<name>A0A192H0C3_9LACO</name>